<evidence type="ECO:0000313" key="9">
    <source>
        <dbReference type="EMBL" id="TWT99142.1"/>
    </source>
</evidence>
<organism evidence="9 10">
    <name type="scientific">Botrimarina colliarenosi</name>
    <dbReference type="NCBI Taxonomy" id="2528001"/>
    <lineage>
        <taxon>Bacteria</taxon>
        <taxon>Pseudomonadati</taxon>
        <taxon>Planctomycetota</taxon>
        <taxon>Planctomycetia</taxon>
        <taxon>Pirellulales</taxon>
        <taxon>Lacipirellulaceae</taxon>
        <taxon>Botrimarina</taxon>
    </lineage>
</organism>
<evidence type="ECO:0000256" key="3">
    <source>
        <dbReference type="ARBA" id="ARBA00023015"/>
    </source>
</evidence>
<feature type="domain" description="Response regulatory" evidence="7">
    <location>
        <begin position="6"/>
        <end position="120"/>
    </location>
</feature>
<dbReference type="OrthoDB" id="9779069at2"/>
<feature type="modified residue" description="4-aspartylphosphate" evidence="6">
    <location>
        <position position="56"/>
    </location>
</feature>
<dbReference type="PANTHER" id="PTHR48111:SF1">
    <property type="entry name" value="TWO-COMPONENT RESPONSE REGULATOR ORR33"/>
    <property type="match status" value="1"/>
</dbReference>
<dbReference type="PROSITE" id="PS50921">
    <property type="entry name" value="ANTAR"/>
    <property type="match status" value="1"/>
</dbReference>
<keyword evidence="5" id="KW-0804">Transcription</keyword>
<evidence type="ECO:0000259" key="8">
    <source>
        <dbReference type="PROSITE" id="PS50921"/>
    </source>
</evidence>
<dbReference type="GO" id="GO:0005829">
    <property type="term" value="C:cytosol"/>
    <property type="evidence" value="ECO:0007669"/>
    <property type="project" value="TreeGrafter"/>
</dbReference>
<evidence type="ECO:0000256" key="6">
    <source>
        <dbReference type="PROSITE-ProRule" id="PRU00169"/>
    </source>
</evidence>
<dbReference type="InterPro" id="IPR039420">
    <property type="entry name" value="WalR-like"/>
</dbReference>
<dbReference type="InterPro" id="IPR036388">
    <property type="entry name" value="WH-like_DNA-bd_sf"/>
</dbReference>
<dbReference type="Gene3D" id="1.10.10.10">
    <property type="entry name" value="Winged helix-like DNA-binding domain superfamily/Winged helix DNA-binding domain"/>
    <property type="match status" value="1"/>
</dbReference>
<sequence>MPNSLRIVVADDEPLLVEEIVVYLTEMGHRVVATAQTGQELISLCAEHLPDLVITDISMPDMDGLEAAKRIQAVSLTPIIVVSGHHDPTFIERAKDGNVMSYLVKPINATNLRANIEISSQRFRELNALLLQTDELQRSLAERKLIERAKGVLMQRTGLTEHEAHRRLQDLASIKNRKIVAIAQSIIEVGDAFDQP</sequence>
<dbReference type="PROSITE" id="PS50110">
    <property type="entry name" value="RESPONSE_REGULATORY"/>
    <property type="match status" value="1"/>
</dbReference>
<feature type="domain" description="ANTAR" evidence="8">
    <location>
        <begin position="126"/>
        <end position="187"/>
    </location>
</feature>
<dbReference type="SMART" id="SM00448">
    <property type="entry name" value="REC"/>
    <property type="match status" value="1"/>
</dbReference>
<evidence type="ECO:0000259" key="7">
    <source>
        <dbReference type="PROSITE" id="PS50110"/>
    </source>
</evidence>
<dbReference type="SUPFAM" id="SSF52172">
    <property type="entry name" value="CheY-like"/>
    <property type="match status" value="1"/>
</dbReference>
<proteinExistence type="predicted"/>
<dbReference type="GO" id="GO:0000976">
    <property type="term" value="F:transcription cis-regulatory region binding"/>
    <property type="evidence" value="ECO:0007669"/>
    <property type="project" value="TreeGrafter"/>
</dbReference>
<accession>A0A5C6AGH4</accession>
<gene>
    <name evidence="9" type="primary">pdtaR_1</name>
    <name evidence="9" type="ORF">Pla108_00760</name>
</gene>
<evidence type="ECO:0000256" key="4">
    <source>
        <dbReference type="ARBA" id="ARBA00023125"/>
    </source>
</evidence>
<evidence type="ECO:0000256" key="2">
    <source>
        <dbReference type="ARBA" id="ARBA00023012"/>
    </source>
</evidence>
<dbReference type="PIRSF" id="PIRSF036382">
    <property type="entry name" value="RR_antiterm"/>
    <property type="match status" value="1"/>
</dbReference>
<keyword evidence="1 6" id="KW-0597">Phosphoprotein</keyword>
<name>A0A5C6AGH4_9BACT</name>
<keyword evidence="3" id="KW-0805">Transcription regulation</keyword>
<dbReference type="Gene3D" id="3.40.50.2300">
    <property type="match status" value="1"/>
</dbReference>
<reference evidence="9 10" key="1">
    <citation type="submission" date="2019-02" db="EMBL/GenBank/DDBJ databases">
        <title>Deep-cultivation of Planctomycetes and their phenomic and genomic characterization uncovers novel biology.</title>
        <authorList>
            <person name="Wiegand S."/>
            <person name="Jogler M."/>
            <person name="Boedeker C."/>
            <person name="Pinto D."/>
            <person name="Vollmers J."/>
            <person name="Rivas-Marin E."/>
            <person name="Kohn T."/>
            <person name="Peeters S.H."/>
            <person name="Heuer A."/>
            <person name="Rast P."/>
            <person name="Oberbeckmann S."/>
            <person name="Bunk B."/>
            <person name="Jeske O."/>
            <person name="Meyerdierks A."/>
            <person name="Storesund J.E."/>
            <person name="Kallscheuer N."/>
            <person name="Luecker S."/>
            <person name="Lage O.M."/>
            <person name="Pohl T."/>
            <person name="Merkel B.J."/>
            <person name="Hornburger P."/>
            <person name="Mueller R.-W."/>
            <person name="Bruemmer F."/>
            <person name="Labrenz M."/>
            <person name="Spormann A.M."/>
            <person name="Op Den Camp H."/>
            <person name="Overmann J."/>
            <person name="Amann R."/>
            <person name="Jetten M.S.M."/>
            <person name="Mascher T."/>
            <person name="Medema M.H."/>
            <person name="Devos D.P."/>
            <person name="Kaster A.-K."/>
            <person name="Ovreas L."/>
            <person name="Rohde M."/>
            <person name="Galperin M.Y."/>
            <person name="Jogler C."/>
        </authorList>
    </citation>
    <scope>NUCLEOTIDE SEQUENCE [LARGE SCALE GENOMIC DNA]</scope>
    <source>
        <strain evidence="9 10">Pla108</strain>
    </source>
</reference>
<keyword evidence="4" id="KW-0238">DNA-binding</keyword>
<comment type="caution">
    <text evidence="9">The sequence shown here is derived from an EMBL/GenBank/DDBJ whole genome shotgun (WGS) entry which is preliminary data.</text>
</comment>
<keyword evidence="2" id="KW-0902">Two-component regulatory system</keyword>
<dbReference type="PANTHER" id="PTHR48111">
    <property type="entry name" value="REGULATOR OF RPOS"/>
    <property type="match status" value="1"/>
</dbReference>
<dbReference type="InterPro" id="IPR011006">
    <property type="entry name" value="CheY-like_superfamily"/>
</dbReference>
<evidence type="ECO:0000256" key="1">
    <source>
        <dbReference type="ARBA" id="ARBA00022553"/>
    </source>
</evidence>
<keyword evidence="10" id="KW-1185">Reference proteome</keyword>
<dbReference type="Pfam" id="PF03861">
    <property type="entry name" value="ANTAR"/>
    <property type="match status" value="1"/>
</dbReference>
<dbReference type="Proteomes" id="UP000317421">
    <property type="component" value="Unassembled WGS sequence"/>
</dbReference>
<dbReference type="InterPro" id="IPR001789">
    <property type="entry name" value="Sig_transdc_resp-reg_receiver"/>
</dbReference>
<dbReference type="GO" id="GO:0000156">
    <property type="term" value="F:phosphorelay response regulator activity"/>
    <property type="evidence" value="ECO:0007669"/>
    <property type="project" value="TreeGrafter"/>
</dbReference>
<dbReference type="Pfam" id="PF00072">
    <property type="entry name" value="Response_reg"/>
    <property type="match status" value="1"/>
</dbReference>
<evidence type="ECO:0000313" key="10">
    <source>
        <dbReference type="Proteomes" id="UP000317421"/>
    </source>
</evidence>
<dbReference type="GO" id="GO:0032993">
    <property type="term" value="C:protein-DNA complex"/>
    <property type="evidence" value="ECO:0007669"/>
    <property type="project" value="TreeGrafter"/>
</dbReference>
<dbReference type="InterPro" id="IPR005561">
    <property type="entry name" value="ANTAR"/>
</dbReference>
<dbReference type="EMBL" id="SJPR01000001">
    <property type="protein sequence ID" value="TWT99142.1"/>
    <property type="molecule type" value="Genomic_DNA"/>
</dbReference>
<dbReference type="InterPro" id="IPR008327">
    <property type="entry name" value="Sig_transdc_resp-reg_antiterm"/>
</dbReference>
<dbReference type="AlphaFoldDB" id="A0A5C6AGH4"/>
<dbReference type="GO" id="GO:0003723">
    <property type="term" value="F:RNA binding"/>
    <property type="evidence" value="ECO:0007669"/>
    <property type="project" value="InterPro"/>
</dbReference>
<dbReference type="GO" id="GO:0006355">
    <property type="term" value="P:regulation of DNA-templated transcription"/>
    <property type="evidence" value="ECO:0007669"/>
    <property type="project" value="TreeGrafter"/>
</dbReference>
<protein>
    <submittedName>
        <fullName evidence="9">Putative transcriptional regulatory protein pdtaR</fullName>
    </submittedName>
</protein>
<evidence type="ECO:0000256" key="5">
    <source>
        <dbReference type="ARBA" id="ARBA00023163"/>
    </source>
</evidence>
<dbReference type="SMART" id="SM01012">
    <property type="entry name" value="ANTAR"/>
    <property type="match status" value="1"/>
</dbReference>